<evidence type="ECO:0000313" key="2">
    <source>
        <dbReference type="EMBL" id="GIO65921.1"/>
    </source>
</evidence>
<feature type="domain" description="Suppressor of fused-like" evidence="1">
    <location>
        <begin position="39"/>
        <end position="203"/>
    </location>
</feature>
<dbReference type="PANTHER" id="PTHR10928">
    <property type="entry name" value="SUPPRESSOR OF FUSED"/>
    <property type="match status" value="1"/>
</dbReference>
<dbReference type="InterPro" id="IPR017429">
    <property type="entry name" value="Suppressor_of_fused_bac"/>
</dbReference>
<evidence type="ECO:0000259" key="1">
    <source>
        <dbReference type="Pfam" id="PF05076"/>
    </source>
</evidence>
<dbReference type="InterPro" id="IPR020941">
    <property type="entry name" value="SUFU-like_domain"/>
</dbReference>
<proteinExistence type="predicted"/>
<dbReference type="InterPro" id="IPR007768">
    <property type="entry name" value="Suppressor_of_fused"/>
</dbReference>
<dbReference type="EMBL" id="BORW01000002">
    <property type="protein sequence ID" value="GIO65921.1"/>
    <property type="molecule type" value="Genomic_DNA"/>
</dbReference>
<dbReference type="SUPFAM" id="SSF103359">
    <property type="entry name" value="Suppressor of Fused, N-terminal domain"/>
    <property type="match status" value="1"/>
</dbReference>
<name>A0ABQ4LRN0_9BACL</name>
<evidence type="ECO:0000313" key="3">
    <source>
        <dbReference type="Proteomes" id="UP000680638"/>
    </source>
</evidence>
<gene>
    <name evidence="2" type="ORF">J21TS3_07420</name>
</gene>
<keyword evidence="3" id="KW-1185">Reference proteome</keyword>
<sequence>MSEENNTSGWDAIEQQLTNIYGEQEPKHYGTLLPFMLGGQDPLDGISAYKSETPVPHWHVVTYGFSELYEKETEDAEISGYGFELTFRLARSPEEEEPPAWALNLLQNMGRYVFKSGNVFRSGDYLDANGPICLGSDTLLTALAFVHDPELPAIETPNGRVEFIQMVGITKDELESMQTWNTLGVLAAGLPYMPQYITDLGRESLLKMPAVAEAVEKGMEEDGSNTGFLYVDQLSWTPGKKGLFRTAPAVLGLGAKQAGIVGKLLRGRILKGKSLTLVGPEVRVVLEPGEQAAAAFEDGELRISLNEQTVTELSRNLLPKENMIELPALKNIAIQILKTHIKDQDGNVVETIG</sequence>
<dbReference type="RefSeq" id="WP_212947678.1">
    <property type="nucleotide sequence ID" value="NZ_BORW01000002.1"/>
</dbReference>
<protein>
    <recommendedName>
        <fullName evidence="1">Suppressor of fused-like domain-containing protein</fullName>
    </recommendedName>
</protein>
<dbReference type="InterPro" id="IPR037181">
    <property type="entry name" value="SUFU_N"/>
</dbReference>
<organism evidence="2 3">
    <name type="scientific">Paenibacillus cookii</name>
    <dbReference type="NCBI Taxonomy" id="157839"/>
    <lineage>
        <taxon>Bacteria</taxon>
        <taxon>Bacillati</taxon>
        <taxon>Bacillota</taxon>
        <taxon>Bacilli</taxon>
        <taxon>Bacillales</taxon>
        <taxon>Paenibacillaceae</taxon>
        <taxon>Paenibacillus</taxon>
    </lineage>
</organism>
<accession>A0ABQ4LRN0</accession>
<dbReference type="Proteomes" id="UP000680638">
    <property type="component" value="Unassembled WGS sequence"/>
</dbReference>
<dbReference type="Pfam" id="PF05076">
    <property type="entry name" value="SUFU"/>
    <property type="match status" value="1"/>
</dbReference>
<comment type="caution">
    <text evidence="2">The sequence shown here is derived from an EMBL/GenBank/DDBJ whole genome shotgun (WGS) entry which is preliminary data.</text>
</comment>
<dbReference type="PANTHER" id="PTHR10928:SF2">
    <property type="entry name" value="SUPPRESSOR OF FUSED HOMOLOG"/>
    <property type="match status" value="1"/>
</dbReference>
<dbReference type="PIRSF" id="PIRSF038192">
    <property type="entry name" value="Txn_reg_BtrU_prd"/>
    <property type="match status" value="1"/>
</dbReference>
<reference evidence="2 3" key="1">
    <citation type="submission" date="2021-03" db="EMBL/GenBank/DDBJ databases">
        <title>Antimicrobial resistance genes in bacteria isolated from Japanese honey, and their potential for conferring macrolide and lincosamide resistance in the American foulbrood pathogen Paenibacillus larvae.</title>
        <authorList>
            <person name="Okamoto M."/>
            <person name="Kumagai M."/>
            <person name="Kanamori H."/>
            <person name="Takamatsu D."/>
        </authorList>
    </citation>
    <scope>NUCLEOTIDE SEQUENCE [LARGE SCALE GENOMIC DNA]</scope>
    <source>
        <strain evidence="2 3">J21TS3</strain>
    </source>
</reference>